<reference evidence="2" key="1">
    <citation type="journal article" date="2023" name="Nat. Plants">
        <title>Single-cell RNA sequencing provides a high-resolution roadmap for understanding the multicellular compartmentation of specialized metabolism.</title>
        <authorList>
            <person name="Sun S."/>
            <person name="Shen X."/>
            <person name="Li Y."/>
            <person name="Li Y."/>
            <person name="Wang S."/>
            <person name="Li R."/>
            <person name="Zhang H."/>
            <person name="Shen G."/>
            <person name="Guo B."/>
            <person name="Wei J."/>
            <person name="Xu J."/>
            <person name="St-Pierre B."/>
            <person name="Chen S."/>
            <person name="Sun C."/>
        </authorList>
    </citation>
    <scope>NUCLEOTIDE SEQUENCE [LARGE SCALE GENOMIC DNA]</scope>
</reference>
<dbReference type="Proteomes" id="UP001060085">
    <property type="component" value="Linkage Group LG01"/>
</dbReference>
<accession>A0ACC0C414</accession>
<gene>
    <name evidence="1" type="ORF">M9H77_00896</name>
</gene>
<evidence type="ECO:0000313" key="1">
    <source>
        <dbReference type="EMBL" id="KAI5679669.1"/>
    </source>
</evidence>
<evidence type="ECO:0000313" key="2">
    <source>
        <dbReference type="Proteomes" id="UP001060085"/>
    </source>
</evidence>
<name>A0ACC0C414_CATRO</name>
<keyword evidence="2" id="KW-1185">Reference proteome</keyword>
<sequence>MKKQGANHNLGSLFNEIIGILETENVKSDQNQAGSSEFDETQLNNAELRVDFDRLQGVCLNARKRIENEKGNLSSPEGNHEEVSDDFDVSPIVHKITEIVRGENGGNAMEVMLERANFEYTLEIVEKVLKRCFKVPHLALRFFNWMKLKEGFSHSTETYNTMIYIAGEAKKFGVVEELLEEIDRNSIEKNIKTWTILVAQYGKGKFISKALLTFEEMKKSGVEPDVKVYDIMLRSLANAGKADIALEFYKEMVQKNMDISVNLYQQLLKCFAWSGDVAAVYSLGDDMITVSKIPESLVYDFMLKSLCIAGRIREALELIHDMKVKNVHMDSNSFETLVEGLCRAGRISDALEIVDILKKKNIVDGKIYCIIINGYLRRNDVSKAFDTLQITKDSGYIPSVSTYTNLIQRLIWMNEFEKALELYNEMIASGVKLDSVAVTAIVVGFIRQNCFSEAWRILKGAEEIGVKATQKSYTVLIKELCKVSGTDEIVKVLNKMKASNLSIGEDALRLVVSYMERKGEMQKVEKTLQMQGTCKDFPKEDDSKPSLQLISEQIKEGSLDNNPKETRYRCYTEEDLHVVSRILSSSMDWYLIQEKLEKCAVQLTPDLVADILCKSNMHSGAALQFFSWVGKQAGYRHSTESYNIAIKISGRGKDFKHMRSLFHEMRRNGYLITSDTWTIMIMQYGRTGLTDIALGTFREMKASDCKPNASTYKFLIISLCGRKGRKVDEAIKIFREMIDSGFIPDKELLESYLGSLCEVGKLPEARSCSESLSKIGFTYPLTCSLYIRALCRAGRLEEAREMIEKSGPENHTLKQYTCGSLIHGLLRKGRIEEAFAEMESIKNIGISPSVHIYTSLISHFFKEKQVCKALEIFKNMKEEGCEPTVVTYSAIIHGYIDMGKATEAWEVFDSMRRDGPLPDFKTYSMFITGLCKTGNSEKALRLVYEMLDDGIIPSTVNFRTVFYGLNREGKQQLAQTVLSKKWELNNRRKFQI</sequence>
<proteinExistence type="predicted"/>
<dbReference type="EMBL" id="CM044701">
    <property type="protein sequence ID" value="KAI5679669.1"/>
    <property type="molecule type" value="Genomic_DNA"/>
</dbReference>
<comment type="caution">
    <text evidence="1">The sequence shown here is derived from an EMBL/GenBank/DDBJ whole genome shotgun (WGS) entry which is preliminary data.</text>
</comment>
<organism evidence="1 2">
    <name type="scientific">Catharanthus roseus</name>
    <name type="common">Madagascar periwinkle</name>
    <name type="synonym">Vinca rosea</name>
    <dbReference type="NCBI Taxonomy" id="4058"/>
    <lineage>
        <taxon>Eukaryota</taxon>
        <taxon>Viridiplantae</taxon>
        <taxon>Streptophyta</taxon>
        <taxon>Embryophyta</taxon>
        <taxon>Tracheophyta</taxon>
        <taxon>Spermatophyta</taxon>
        <taxon>Magnoliopsida</taxon>
        <taxon>eudicotyledons</taxon>
        <taxon>Gunneridae</taxon>
        <taxon>Pentapetalae</taxon>
        <taxon>asterids</taxon>
        <taxon>lamiids</taxon>
        <taxon>Gentianales</taxon>
        <taxon>Apocynaceae</taxon>
        <taxon>Rauvolfioideae</taxon>
        <taxon>Vinceae</taxon>
        <taxon>Catharanthinae</taxon>
        <taxon>Catharanthus</taxon>
    </lineage>
</organism>
<protein>
    <submittedName>
        <fullName evidence="1">Uncharacterized protein</fullName>
    </submittedName>
</protein>